<evidence type="ECO:0000256" key="1">
    <source>
        <dbReference type="SAM" id="MobiDB-lite"/>
    </source>
</evidence>
<reference evidence="2" key="1">
    <citation type="submission" date="2019-09" db="EMBL/GenBank/DDBJ databases">
        <authorList>
            <person name="Zhang L."/>
        </authorList>
    </citation>
    <scope>NUCLEOTIDE SEQUENCE</scope>
</reference>
<organism evidence="2">
    <name type="scientific">Nymphaea colorata</name>
    <name type="common">pocket water lily</name>
    <dbReference type="NCBI Taxonomy" id="210225"/>
    <lineage>
        <taxon>Eukaryota</taxon>
        <taxon>Viridiplantae</taxon>
        <taxon>Streptophyta</taxon>
        <taxon>Embryophyta</taxon>
        <taxon>Tracheophyta</taxon>
        <taxon>Spermatophyta</taxon>
        <taxon>Magnoliopsida</taxon>
        <taxon>Nymphaeales</taxon>
        <taxon>Nymphaeaceae</taxon>
        <taxon>Nymphaea</taxon>
    </lineage>
</organism>
<feature type="compositionally biased region" description="Basic and acidic residues" evidence="1">
    <location>
        <begin position="109"/>
        <end position="119"/>
    </location>
</feature>
<protein>
    <submittedName>
        <fullName evidence="2">Uncharacterized protein</fullName>
    </submittedName>
</protein>
<sequence>MASSLNSLLSVNHWVGLKRLHSSSSESYPLAQTLQPYPMLERRRRPMYCMRWSTKNPLTLEQPTPTLTNFAKDLFSSRLQKVGSPASIVAFAGRSKKKPGGPSSGRIEGNAEVRREAKRNARKRSRRIADNFFFRKNDPDKNYADEFTEEELETIGLGYDRKVRFMKQDDPALRHPYDWYKYGEYGPYSWRGVVVGDPIRGRFSDERVSIISSVKDHEEWEQIEQFDMVNDYGKRLSQLDESIGLKHFWVFVRHPKWKLRELPWKEWTLVSEVALETGEKRLDKWNLMGRLGNKTRALITQCAAWMRPDIVYVKRPVYQCRFEPQDMFFQALVPLLDPATEGNSMFEVKLEDGRSEMFTYFGGLCKIVRVNPKAYVDDVVKAYEKLDDEKKSVCWEFLLANHPVPLLHPWTKEWKAKLEEMELGCDAKDEDEETEVTYFDWIEEDDGEEGDDDDDSAVIDEDEGEDDEYEELGIKQESVTEEETEKYWEEEFEKAIKDPQAMESLVKKSMEVKSEFYKRQMEWINDNSKLEKQNAVEQKEIATAKTLEAKKSVPEWEHEGYGRRRVKKSKIPPELFLRAAVRPFTYKNLLKEIVLMRHAIIDQEISVK</sequence>
<dbReference type="OMA" id="HDWYKYG"/>
<dbReference type="Gramene" id="NC4G0018890.1">
    <property type="protein sequence ID" value="NC4G0018890.1:cds"/>
    <property type="gene ID" value="NC4G0018890"/>
</dbReference>
<gene>
    <name evidence="2" type="ORF">NYM_LOCUS16722</name>
</gene>
<accession>A0A5K1CK41</accession>
<dbReference type="OrthoDB" id="1923815at2759"/>
<dbReference type="PANTHER" id="PTHR37911:SF1">
    <property type="entry name" value="OS04G0497900 PROTEIN"/>
    <property type="match status" value="1"/>
</dbReference>
<dbReference type="EMBL" id="LR721782">
    <property type="protein sequence ID" value="VVW27350.1"/>
    <property type="molecule type" value="Genomic_DNA"/>
</dbReference>
<feature type="region of interest" description="Disordered" evidence="1">
    <location>
        <begin position="93"/>
        <end position="123"/>
    </location>
</feature>
<dbReference type="AlphaFoldDB" id="A0A5K1CK41"/>
<proteinExistence type="predicted"/>
<name>A0A5K1CK41_9MAGN</name>
<dbReference type="PANTHER" id="PTHR37911">
    <property type="entry name" value="OSJNBA0067K08.20 PROTEIN"/>
    <property type="match status" value="1"/>
</dbReference>
<feature type="region of interest" description="Disordered" evidence="1">
    <location>
        <begin position="441"/>
        <end position="471"/>
    </location>
</feature>
<evidence type="ECO:0000313" key="2">
    <source>
        <dbReference type="EMBL" id="VVW27350.1"/>
    </source>
</evidence>